<dbReference type="EMBL" id="IACL01088875">
    <property type="protein sequence ID" value="LAB12096.1"/>
    <property type="molecule type" value="Transcribed_RNA"/>
</dbReference>
<name>A0A2D4KTP3_9SAUR</name>
<dbReference type="AlphaFoldDB" id="A0A2D4KTP3"/>
<sequence>MSELIAEMLQRDQQEIVNELDEVYRIHTNYMRRHKLLREVHIRFVRKKVKDIIYKITKNKLKIYIDKEIVILKQIPRQVREQSKDYKFLASLLNKQNIWF</sequence>
<proteinExistence type="predicted"/>
<protein>
    <submittedName>
        <fullName evidence="1">Uncharacterized protein</fullName>
    </submittedName>
</protein>
<accession>A0A2D4KTP3</accession>
<reference evidence="1" key="2">
    <citation type="submission" date="2017-11" db="EMBL/GenBank/DDBJ databases">
        <title>Coralsnake Venomics: Analyses of Venom Gland Transcriptomes and Proteomes of Six Brazilian Taxa.</title>
        <authorList>
            <person name="Aird S.D."/>
            <person name="Jorge da Silva N."/>
            <person name="Qiu L."/>
            <person name="Villar-Briones A."/>
            <person name="Aparecida-Saddi V."/>
            <person name="Campos-Telles M.P."/>
            <person name="Grau M."/>
            <person name="Mikheyev A.S."/>
        </authorList>
    </citation>
    <scope>NUCLEOTIDE SEQUENCE</scope>
    <source>
        <tissue evidence="1">Venom_gland</tissue>
    </source>
</reference>
<organism evidence="1">
    <name type="scientific">Micrurus paraensis</name>
    <dbReference type="NCBI Taxonomy" id="1970185"/>
    <lineage>
        <taxon>Eukaryota</taxon>
        <taxon>Metazoa</taxon>
        <taxon>Chordata</taxon>
        <taxon>Craniata</taxon>
        <taxon>Vertebrata</taxon>
        <taxon>Euteleostomi</taxon>
        <taxon>Lepidosauria</taxon>
        <taxon>Squamata</taxon>
        <taxon>Bifurcata</taxon>
        <taxon>Unidentata</taxon>
        <taxon>Episquamata</taxon>
        <taxon>Toxicofera</taxon>
        <taxon>Serpentes</taxon>
        <taxon>Colubroidea</taxon>
        <taxon>Elapidae</taxon>
        <taxon>Elapinae</taxon>
        <taxon>Micrurus</taxon>
    </lineage>
</organism>
<evidence type="ECO:0000313" key="1">
    <source>
        <dbReference type="EMBL" id="LAB12096.1"/>
    </source>
</evidence>
<reference evidence="1" key="1">
    <citation type="submission" date="2017-07" db="EMBL/GenBank/DDBJ databases">
        <authorList>
            <person name="Mikheyev A."/>
            <person name="Grau M."/>
        </authorList>
    </citation>
    <scope>NUCLEOTIDE SEQUENCE</scope>
    <source>
        <tissue evidence="1">Venom_gland</tissue>
    </source>
</reference>